<dbReference type="GO" id="GO:0030245">
    <property type="term" value="P:cellulose catabolic process"/>
    <property type="evidence" value="ECO:0007669"/>
    <property type="project" value="UniProtKB-KW"/>
</dbReference>
<feature type="chain" id="PRO_5003409430" description="CBM1 domain-containing protein" evidence="9">
    <location>
        <begin position="21"/>
        <end position="836"/>
    </location>
</feature>
<dbReference type="InterPro" id="IPR035971">
    <property type="entry name" value="CBD_sf"/>
</dbReference>
<feature type="domain" description="CBM1" evidence="10">
    <location>
        <begin position="800"/>
        <end position="836"/>
    </location>
</feature>
<keyword evidence="2" id="KW-0378">Hydrolase</keyword>
<dbReference type="Gene3D" id="2.130.10.10">
    <property type="entry name" value="YVTN repeat-like/Quinoprotein amine dehydrogenase"/>
    <property type="match status" value="2"/>
</dbReference>
<gene>
    <name evidence="11" type="ORF">CTHT_0040730</name>
</gene>
<dbReference type="PROSITE" id="PS51164">
    <property type="entry name" value="CBM1_2"/>
    <property type="match status" value="1"/>
</dbReference>
<keyword evidence="1 9" id="KW-0732">Signal</keyword>
<evidence type="ECO:0000256" key="6">
    <source>
        <dbReference type="ARBA" id="ARBA00023326"/>
    </source>
</evidence>
<dbReference type="eggNOG" id="ENOG502QR03">
    <property type="taxonomic scope" value="Eukaryota"/>
</dbReference>
<name>G0SA22_CHATD</name>
<dbReference type="KEGG" id="cthr:CTHT_0040730"/>
<dbReference type="SMART" id="SM00236">
    <property type="entry name" value="fCBD"/>
    <property type="match status" value="1"/>
</dbReference>
<dbReference type="GO" id="GO:0016798">
    <property type="term" value="F:hydrolase activity, acting on glycosyl bonds"/>
    <property type="evidence" value="ECO:0007669"/>
    <property type="project" value="UniProtKB-KW"/>
</dbReference>
<dbReference type="OMA" id="YSSWWPD"/>
<evidence type="ECO:0000313" key="11">
    <source>
        <dbReference type="EMBL" id="EGS19594.1"/>
    </source>
</evidence>
<evidence type="ECO:0000313" key="12">
    <source>
        <dbReference type="Proteomes" id="UP000008066"/>
    </source>
</evidence>
<dbReference type="CDD" id="cd15482">
    <property type="entry name" value="Sialidase_non-viral"/>
    <property type="match status" value="1"/>
</dbReference>
<dbReference type="InterPro" id="IPR015943">
    <property type="entry name" value="WD40/YVTN_repeat-like_dom_sf"/>
</dbReference>
<sequence length="836" mass="87968">MKRPTATGLLLAAVAAPAAAATTWKNVNIGGGGGFVPGIIFHPTAKGVAYARTDIGGLYRLNADDSWTAVTDDLGTHERWGHWGIDAVALDPQDPDKVYAAVGMYTNSWDPNPGAIIRSSDRGNTWQSVDLPFKVGGNMPGRGMGERLAVDPNNGNIIYFGARSGNGLWKSTDGGVTWSKVTSFTNVGTYIPDPSDANGYNNDIIGLTFVTFDSTSPIINGATSRIFVGTADNITASVYVSNDAGATWSPVSGQPGKYFPHKCKLQPAEKALYLTYSDGAGPYDGSAGAVYRYDITNGTWKDITPVSGGDLYFGFGGLGVDMQKPGTLVVASLNSWWPDAQLFRSTDSGNTWSRIWEWAGYPNQNWYYSMHTGNAPWIDTGFLSTDSKRLGWMIEALEIDPHDSDHWLYGTGLTLFGGHDLTKWDTVHNVSIHSLAVGIEEMAVLGLASPPGGPELLAAVGDDCGFTFRTSNDLGTSPSTPWMTPIWASSSDVDYAGNKPENIVRVGTGSGSPQVALSSNGGQSWNTHYGASDNQSGGSVAYSADADTILWSTSNSGVLRSQHQSSFAAVASLPSGAAVAADRRNNSVFYAGSGSKFYRSTDTGVTFTSVSLPSGVQSVKDVVAHPVVSGEVWVSTNAGLFRSTDFGATFSAVSTLTDTEQIAFGKGDGSTWNVYAFGQGPSGAKLYASSDSGASWVDIQGTKGFGAMGANRVVGSGNVANQVYVGTNGRGVFYAKVSVPSSGGSPSTTSSAVSSTKTTSSVPTTLATSTVRTTTTSTSTVRTSSTTTTSSAPTTTTPTQKSKHWEQCGGLMWTGPTVCEEPWTCVKYNDWYSQCV</sequence>
<keyword evidence="5" id="KW-0326">Glycosidase</keyword>
<protein>
    <recommendedName>
        <fullName evidence="10">CBM1 domain-containing protein</fullName>
    </recommendedName>
</protein>
<dbReference type="InterPro" id="IPR000254">
    <property type="entry name" value="CBD"/>
</dbReference>
<dbReference type="GO" id="GO:0005576">
    <property type="term" value="C:extracellular region"/>
    <property type="evidence" value="ECO:0007669"/>
    <property type="project" value="InterPro"/>
</dbReference>
<feature type="signal peptide" evidence="9">
    <location>
        <begin position="1"/>
        <end position="20"/>
    </location>
</feature>
<evidence type="ECO:0000256" key="7">
    <source>
        <dbReference type="ARBA" id="ARBA00037986"/>
    </source>
</evidence>
<feature type="region of interest" description="Disordered" evidence="8">
    <location>
        <begin position="739"/>
        <end position="802"/>
    </location>
</feature>
<accession>G0SA22</accession>
<dbReference type="RefSeq" id="XP_006694479.1">
    <property type="nucleotide sequence ID" value="XM_006694416.1"/>
</dbReference>
<evidence type="ECO:0000256" key="1">
    <source>
        <dbReference type="ARBA" id="ARBA00022729"/>
    </source>
</evidence>
<dbReference type="HOGENOM" id="CLU_004180_1_0_1"/>
<dbReference type="InterPro" id="IPR052025">
    <property type="entry name" value="Xyloglucanase_GH74"/>
</dbReference>
<evidence type="ECO:0000256" key="9">
    <source>
        <dbReference type="SAM" id="SignalP"/>
    </source>
</evidence>
<dbReference type="PANTHER" id="PTHR43739">
    <property type="entry name" value="XYLOGLUCANASE (EUROFUNG)"/>
    <property type="match status" value="1"/>
</dbReference>
<proteinExistence type="inferred from homology"/>
<dbReference type="PANTHER" id="PTHR43739:SF2">
    <property type="entry name" value="OLIGOXYLOGLUCAN-REDUCING END-SPECIFIC XYLOGLUCANASE-RELATED"/>
    <property type="match status" value="1"/>
</dbReference>
<dbReference type="OrthoDB" id="2151161at2759"/>
<evidence type="ECO:0000256" key="3">
    <source>
        <dbReference type="ARBA" id="ARBA00023001"/>
    </source>
</evidence>
<keyword evidence="12" id="KW-1185">Reference proteome</keyword>
<dbReference type="Pfam" id="PF00734">
    <property type="entry name" value="CBM_1"/>
    <property type="match status" value="1"/>
</dbReference>
<dbReference type="GO" id="GO:0010411">
    <property type="term" value="P:xyloglucan metabolic process"/>
    <property type="evidence" value="ECO:0007669"/>
    <property type="project" value="TreeGrafter"/>
</dbReference>
<evidence type="ECO:0000256" key="5">
    <source>
        <dbReference type="ARBA" id="ARBA00023295"/>
    </source>
</evidence>
<evidence type="ECO:0000256" key="4">
    <source>
        <dbReference type="ARBA" id="ARBA00023277"/>
    </source>
</evidence>
<organism evidence="12">
    <name type="scientific">Chaetomium thermophilum (strain DSM 1495 / CBS 144.50 / IMI 039719)</name>
    <name type="common">Thermochaetoides thermophila</name>
    <dbReference type="NCBI Taxonomy" id="759272"/>
    <lineage>
        <taxon>Eukaryota</taxon>
        <taxon>Fungi</taxon>
        <taxon>Dikarya</taxon>
        <taxon>Ascomycota</taxon>
        <taxon>Pezizomycotina</taxon>
        <taxon>Sordariomycetes</taxon>
        <taxon>Sordariomycetidae</taxon>
        <taxon>Sordariales</taxon>
        <taxon>Chaetomiaceae</taxon>
        <taxon>Thermochaetoides</taxon>
    </lineage>
</organism>
<dbReference type="SUPFAM" id="SSF57180">
    <property type="entry name" value="Cellulose-binding domain"/>
    <property type="match status" value="1"/>
</dbReference>
<dbReference type="SUPFAM" id="SSF110296">
    <property type="entry name" value="Oligoxyloglucan reducing end-specific cellobiohydrolase"/>
    <property type="match status" value="2"/>
</dbReference>
<dbReference type="Proteomes" id="UP000008066">
    <property type="component" value="Unassembled WGS sequence"/>
</dbReference>
<keyword evidence="4" id="KW-0119">Carbohydrate metabolism</keyword>
<dbReference type="PROSITE" id="PS00562">
    <property type="entry name" value="CBM1_1"/>
    <property type="match status" value="1"/>
</dbReference>
<dbReference type="GO" id="GO:0030248">
    <property type="term" value="F:cellulose binding"/>
    <property type="evidence" value="ECO:0007669"/>
    <property type="project" value="InterPro"/>
</dbReference>
<evidence type="ECO:0000256" key="8">
    <source>
        <dbReference type="SAM" id="MobiDB-lite"/>
    </source>
</evidence>
<dbReference type="STRING" id="759272.G0SA22"/>
<dbReference type="AlphaFoldDB" id="G0SA22"/>
<evidence type="ECO:0000259" key="10">
    <source>
        <dbReference type="PROSITE" id="PS51164"/>
    </source>
</evidence>
<dbReference type="FunFam" id="2.130.10.10:FF:000534">
    <property type="entry name" value="Xyloglucanase Xgh74A"/>
    <property type="match status" value="1"/>
</dbReference>
<keyword evidence="3" id="KW-0136">Cellulose degradation</keyword>
<evidence type="ECO:0000256" key="2">
    <source>
        <dbReference type="ARBA" id="ARBA00022801"/>
    </source>
</evidence>
<feature type="compositionally biased region" description="Low complexity" evidence="8">
    <location>
        <begin position="739"/>
        <end position="799"/>
    </location>
</feature>
<comment type="similarity">
    <text evidence="7">Belongs to the glycosyl hydrolase 74 family.</text>
</comment>
<dbReference type="EMBL" id="GL988043">
    <property type="protein sequence ID" value="EGS19594.1"/>
    <property type="molecule type" value="Genomic_DNA"/>
</dbReference>
<keyword evidence="6" id="KW-0624">Polysaccharide degradation</keyword>
<dbReference type="GeneID" id="18258111"/>
<reference evidence="11 12" key="1">
    <citation type="journal article" date="2011" name="Cell">
        <title>Insight into structure and assembly of the nuclear pore complex by utilizing the genome of a eukaryotic thermophile.</title>
        <authorList>
            <person name="Amlacher S."/>
            <person name="Sarges P."/>
            <person name="Flemming D."/>
            <person name="van Noort V."/>
            <person name="Kunze R."/>
            <person name="Devos D.P."/>
            <person name="Arumugam M."/>
            <person name="Bork P."/>
            <person name="Hurt E."/>
        </authorList>
    </citation>
    <scope>NUCLEOTIDE SEQUENCE [LARGE SCALE GENOMIC DNA]</scope>
    <source>
        <strain evidence="12">DSM 1495 / CBS 144.50 / IMI 039719</strain>
    </source>
</reference>